<proteinExistence type="predicted"/>
<gene>
    <name evidence="1" type="ORF">PDESU_02650</name>
</gene>
<dbReference type="AlphaFoldDB" id="A0A6C2U2G3"/>
<reference evidence="1 2" key="1">
    <citation type="submission" date="2019-04" db="EMBL/GenBank/DDBJ databases">
        <authorList>
            <person name="Van Vliet M D."/>
        </authorList>
    </citation>
    <scope>NUCLEOTIDE SEQUENCE [LARGE SCALE GENOMIC DNA]</scope>
    <source>
        <strain evidence="1 2">F1</strain>
    </source>
</reference>
<organism evidence="1 2">
    <name type="scientific">Pontiella desulfatans</name>
    <dbReference type="NCBI Taxonomy" id="2750659"/>
    <lineage>
        <taxon>Bacteria</taxon>
        <taxon>Pseudomonadati</taxon>
        <taxon>Kiritimatiellota</taxon>
        <taxon>Kiritimatiellia</taxon>
        <taxon>Kiritimatiellales</taxon>
        <taxon>Pontiellaceae</taxon>
        <taxon>Pontiella</taxon>
    </lineage>
</organism>
<dbReference type="Proteomes" id="UP000366872">
    <property type="component" value="Unassembled WGS sequence"/>
</dbReference>
<sequence length="103" mass="11265">MNTATDTGRASKGTRLFSLGQVVCTPGAIQALENTGHSASEFLVRHALGDWGDLCAEDKQANDEAIADDLRILSAYRLQDGERIWILTEANRSVTTLLLPEEY</sequence>
<dbReference type="RefSeq" id="WP_136079604.1">
    <property type="nucleotide sequence ID" value="NZ_CAAHFG010000001.1"/>
</dbReference>
<accession>A0A6C2U2G3</accession>
<name>A0A6C2U2G3_PONDE</name>
<evidence type="ECO:0008006" key="3">
    <source>
        <dbReference type="Google" id="ProtNLM"/>
    </source>
</evidence>
<evidence type="ECO:0000313" key="2">
    <source>
        <dbReference type="Proteomes" id="UP000366872"/>
    </source>
</evidence>
<dbReference type="EMBL" id="CAAHFG010000001">
    <property type="protein sequence ID" value="VGO14093.1"/>
    <property type="molecule type" value="Genomic_DNA"/>
</dbReference>
<protein>
    <recommendedName>
        <fullName evidence="3">Plasmid related protein</fullName>
    </recommendedName>
</protein>
<evidence type="ECO:0000313" key="1">
    <source>
        <dbReference type="EMBL" id="VGO14093.1"/>
    </source>
</evidence>
<keyword evidence="2" id="KW-1185">Reference proteome</keyword>